<name>A0A1R2BVK3_9CILI</name>
<organism evidence="2 3">
    <name type="scientific">Stentor coeruleus</name>
    <dbReference type="NCBI Taxonomy" id="5963"/>
    <lineage>
        <taxon>Eukaryota</taxon>
        <taxon>Sar</taxon>
        <taxon>Alveolata</taxon>
        <taxon>Ciliophora</taxon>
        <taxon>Postciliodesmatophora</taxon>
        <taxon>Heterotrichea</taxon>
        <taxon>Heterotrichida</taxon>
        <taxon>Stentoridae</taxon>
        <taxon>Stentor</taxon>
    </lineage>
</organism>
<feature type="compositionally biased region" description="Polar residues" evidence="1">
    <location>
        <begin position="129"/>
        <end position="151"/>
    </location>
</feature>
<evidence type="ECO:0000313" key="3">
    <source>
        <dbReference type="Proteomes" id="UP000187209"/>
    </source>
</evidence>
<protein>
    <submittedName>
        <fullName evidence="2">Uncharacterized protein</fullName>
    </submittedName>
</protein>
<sequence length="264" mass="30433">MEGSKVLYGHNQNFRSPRILNSNKDSLINYSMSIEKKLNLSGTFDNSQIYDGGVASKFTASRVPRESLRYIKDFHAKNSRKFDTLGRAIFKIIDKSDIEEIFLPKSLPGELQSPPNSSKAQKTYRRTSENPSSSRVDTEENCPQNYDNQNKITEKKQGLSFLGSKFPKRKVPARFLPVHEIKNKKRSPSSHLPAVSVKNDLKLLTENNYENLYKEFLYDKSNRKQKYLNPGILKKTGDDNWGWKTPVYSSCEEKTVKFDNIMFQ</sequence>
<accession>A0A1R2BVK3</accession>
<feature type="region of interest" description="Disordered" evidence="1">
    <location>
        <begin position="106"/>
        <end position="154"/>
    </location>
</feature>
<reference evidence="2 3" key="1">
    <citation type="submission" date="2016-11" db="EMBL/GenBank/DDBJ databases">
        <title>The macronuclear genome of Stentor coeruleus: a giant cell with tiny introns.</title>
        <authorList>
            <person name="Slabodnick M."/>
            <person name="Ruby J.G."/>
            <person name="Reiff S.B."/>
            <person name="Swart E.C."/>
            <person name="Gosai S."/>
            <person name="Prabakaran S."/>
            <person name="Witkowska E."/>
            <person name="Larue G.E."/>
            <person name="Fisher S."/>
            <person name="Freeman R.M."/>
            <person name="Gunawardena J."/>
            <person name="Chu W."/>
            <person name="Stover N.A."/>
            <person name="Gregory B.D."/>
            <person name="Nowacki M."/>
            <person name="Derisi J."/>
            <person name="Roy S.W."/>
            <person name="Marshall W.F."/>
            <person name="Sood P."/>
        </authorList>
    </citation>
    <scope>NUCLEOTIDE SEQUENCE [LARGE SCALE GENOMIC DNA]</scope>
    <source>
        <strain evidence="2">WM001</strain>
    </source>
</reference>
<proteinExistence type="predicted"/>
<evidence type="ECO:0000313" key="2">
    <source>
        <dbReference type="EMBL" id="OMJ80843.1"/>
    </source>
</evidence>
<keyword evidence="3" id="KW-1185">Reference proteome</keyword>
<dbReference type="EMBL" id="MPUH01000405">
    <property type="protein sequence ID" value="OMJ80843.1"/>
    <property type="molecule type" value="Genomic_DNA"/>
</dbReference>
<evidence type="ECO:0000256" key="1">
    <source>
        <dbReference type="SAM" id="MobiDB-lite"/>
    </source>
</evidence>
<comment type="caution">
    <text evidence="2">The sequence shown here is derived from an EMBL/GenBank/DDBJ whole genome shotgun (WGS) entry which is preliminary data.</text>
</comment>
<dbReference type="Proteomes" id="UP000187209">
    <property type="component" value="Unassembled WGS sequence"/>
</dbReference>
<gene>
    <name evidence="2" type="ORF">SteCoe_18792</name>
</gene>
<dbReference type="AlphaFoldDB" id="A0A1R2BVK3"/>